<dbReference type="Gene3D" id="2.40.37.10">
    <property type="entry name" value="Lyase, Ornithine Decarboxylase, Chain A, domain 1"/>
    <property type="match status" value="1"/>
</dbReference>
<feature type="domain" description="Alanine racemase C-terminal" evidence="4">
    <location>
        <begin position="240"/>
        <end position="376"/>
    </location>
</feature>
<name>A0A0F9V082_9ZZZZ</name>
<comment type="caution">
    <text evidence="5">The sequence shown here is derived from an EMBL/GenBank/DDBJ whole genome shotgun (WGS) entry which is preliminary data.</text>
</comment>
<dbReference type="PANTHER" id="PTHR30511:SF0">
    <property type="entry name" value="ALANINE RACEMASE, CATABOLIC-RELATED"/>
    <property type="match status" value="1"/>
</dbReference>
<dbReference type="SMART" id="SM01005">
    <property type="entry name" value="Ala_racemase_C"/>
    <property type="match status" value="1"/>
</dbReference>
<dbReference type="InterPro" id="IPR011079">
    <property type="entry name" value="Ala_racemase_C"/>
</dbReference>
<keyword evidence="3" id="KW-0413">Isomerase</keyword>
<evidence type="ECO:0000256" key="1">
    <source>
        <dbReference type="ARBA" id="ARBA00001933"/>
    </source>
</evidence>
<evidence type="ECO:0000259" key="4">
    <source>
        <dbReference type="SMART" id="SM01005"/>
    </source>
</evidence>
<evidence type="ECO:0000256" key="2">
    <source>
        <dbReference type="ARBA" id="ARBA00022898"/>
    </source>
</evidence>
<dbReference type="GO" id="GO:0005829">
    <property type="term" value="C:cytosol"/>
    <property type="evidence" value="ECO:0007669"/>
    <property type="project" value="TreeGrafter"/>
</dbReference>
<evidence type="ECO:0000256" key="3">
    <source>
        <dbReference type="ARBA" id="ARBA00023235"/>
    </source>
</evidence>
<comment type="cofactor">
    <cofactor evidence="1">
        <name>pyridoxal 5'-phosphate</name>
        <dbReference type="ChEBI" id="CHEBI:597326"/>
    </cofactor>
</comment>
<organism evidence="5">
    <name type="scientific">marine sediment metagenome</name>
    <dbReference type="NCBI Taxonomy" id="412755"/>
    <lineage>
        <taxon>unclassified sequences</taxon>
        <taxon>metagenomes</taxon>
        <taxon>ecological metagenomes</taxon>
    </lineage>
</organism>
<dbReference type="InterPro" id="IPR029066">
    <property type="entry name" value="PLP-binding_barrel"/>
</dbReference>
<dbReference type="PROSITE" id="PS00395">
    <property type="entry name" value="ALANINE_RACEMASE"/>
    <property type="match status" value="1"/>
</dbReference>
<dbReference type="AlphaFoldDB" id="A0A0F9V082"/>
<protein>
    <recommendedName>
        <fullName evidence="4">Alanine racemase C-terminal domain-containing protein</fullName>
    </recommendedName>
</protein>
<dbReference type="GO" id="GO:0008784">
    <property type="term" value="F:alanine racemase activity"/>
    <property type="evidence" value="ECO:0007669"/>
    <property type="project" value="InterPro"/>
</dbReference>
<dbReference type="Pfam" id="PF01168">
    <property type="entry name" value="Ala_racemase_N"/>
    <property type="match status" value="1"/>
</dbReference>
<evidence type="ECO:0000313" key="5">
    <source>
        <dbReference type="EMBL" id="KKN97399.1"/>
    </source>
</evidence>
<dbReference type="HAMAP" id="MF_01201">
    <property type="entry name" value="Ala_racemase"/>
    <property type="match status" value="1"/>
</dbReference>
<dbReference type="GO" id="GO:0030632">
    <property type="term" value="P:D-alanine biosynthetic process"/>
    <property type="evidence" value="ECO:0007669"/>
    <property type="project" value="TreeGrafter"/>
</dbReference>
<dbReference type="NCBIfam" id="TIGR00492">
    <property type="entry name" value="alr"/>
    <property type="match status" value="1"/>
</dbReference>
<accession>A0A0F9V082</accession>
<reference evidence="5" key="1">
    <citation type="journal article" date="2015" name="Nature">
        <title>Complex archaea that bridge the gap between prokaryotes and eukaryotes.</title>
        <authorList>
            <person name="Spang A."/>
            <person name="Saw J.H."/>
            <person name="Jorgensen S.L."/>
            <person name="Zaremba-Niedzwiedzka K."/>
            <person name="Martijn J."/>
            <person name="Lind A.E."/>
            <person name="van Eijk R."/>
            <person name="Schleper C."/>
            <person name="Guy L."/>
            <person name="Ettema T.J."/>
        </authorList>
    </citation>
    <scope>NUCLEOTIDE SEQUENCE</scope>
</reference>
<dbReference type="InterPro" id="IPR020622">
    <property type="entry name" value="Ala_racemase_pyridoxalP-BS"/>
</dbReference>
<dbReference type="GO" id="GO:0030170">
    <property type="term" value="F:pyridoxal phosphate binding"/>
    <property type="evidence" value="ECO:0007669"/>
    <property type="project" value="TreeGrafter"/>
</dbReference>
<dbReference type="InterPro" id="IPR009006">
    <property type="entry name" value="Ala_racemase/Decarboxylase_C"/>
</dbReference>
<dbReference type="Pfam" id="PF00842">
    <property type="entry name" value="Ala_racemase_C"/>
    <property type="match status" value="1"/>
</dbReference>
<dbReference type="EMBL" id="LAZR01000058">
    <property type="protein sequence ID" value="KKN97399.1"/>
    <property type="molecule type" value="Genomic_DNA"/>
</dbReference>
<dbReference type="PRINTS" id="PR00992">
    <property type="entry name" value="ALARACEMASE"/>
</dbReference>
<dbReference type="InterPro" id="IPR000821">
    <property type="entry name" value="Ala_racemase"/>
</dbReference>
<gene>
    <name evidence="5" type="ORF">LCGC14_0158180</name>
</gene>
<sequence length="382" mass="39812">MPVVEIDRASLIANWRMLDSRNPGVRTGAAVKANGYGLGAAEVAAALSEAGCRDFFVAWAEEGATLRDSLDRLPANASTASAAPRIYVLQGLEPATVPLHLALNLTPVLSTPDDIAVWREGMRATARKAPAAVQLETGMNRLGLGTEDARLAADFAASGELDLCLVMSHLASADEATSQSAEQLERFRAVTGLFPSVPRSFANSAGVFLGADYAFDLTRPGIALYGGEAGPGSSEAIRTVARLTASVLQVRIAKAGEAVGYGAAARLSRDTRIATVGIGYADGYHRTASGAGVGMRQLRPGAEAILAGRRVPVLGRVSMDLTLLDVTDLPEDAVRPGARAEFFGPDMPIDAVATAAGTIAYELLTGLGPRVKRRWSSDGPVS</sequence>
<keyword evidence="2" id="KW-0663">Pyridoxal phosphate</keyword>
<dbReference type="PANTHER" id="PTHR30511">
    <property type="entry name" value="ALANINE RACEMASE"/>
    <property type="match status" value="1"/>
</dbReference>
<proteinExistence type="inferred from homology"/>
<dbReference type="CDD" id="cd00430">
    <property type="entry name" value="PLPDE_III_AR"/>
    <property type="match status" value="1"/>
</dbReference>
<dbReference type="Gene3D" id="3.20.20.10">
    <property type="entry name" value="Alanine racemase"/>
    <property type="match status" value="1"/>
</dbReference>
<dbReference type="SUPFAM" id="SSF51419">
    <property type="entry name" value="PLP-binding barrel"/>
    <property type="match status" value="1"/>
</dbReference>
<dbReference type="SUPFAM" id="SSF50621">
    <property type="entry name" value="Alanine racemase C-terminal domain-like"/>
    <property type="match status" value="1"/>
</dbReference>
<dbReference type="InterPro" id="IPR001608">
    <property type="entry name" value="Ala_racemase_N"/>
</dbReference>